<comment type="caution">
    <text evidence="1">The sequence shown here is derived from an EMBL/GenBank/DDBJ whole genome shotgun (WGS) entry which is preliminary data.</text>
</comment>
<dbReference type="AlphaFoldDB" id="A0A428JR84"/>
<keyword evidence="2" id="KW-1185">Reference proteome</keyword>
<proteinExistence type="predicted"/>
<organism evidence="1 2">
    <name type="scientific">Hymenobacter metallilatus</name>
    <dbReference type="NCBI Taxonomy" id="2493666"/>
    <lineage>
        <taxon>Bacteria</taxon>
        <taxon>Pseudomonadati</taxon>
        <taxon>Bacteroidota</taxon>
        <taxon>Cytophagia</taxon>
        <taxon>Cytophagales</taxon>
        <taxon>Hymenobacteraceae</taxon>
        <taxon>Hymenobacter</taxon>
    </lineage>
</organism>
<dbReference type="Proteomes" id="UP000280066">
    <property type="component" value="Unassembled WGS sequence"/>
</dbReference>
<gene>
    <name evidence="1" type="ORF">EI290_03810</name>
</gene>
<accession>A0A428JR84</accession>
<name>A0A428JR84_9BACT</name>
<dbReference type="Pfam" id="PF26421">
    <property type="entry name" value="Avidin_like"/>
    <property type="match status" value="1"/>
</dbReference>
<dbReference type="OrthoDB" id="5684515at2"/>
<sequence>MPAINYHNRVFRSVDSTPNGEVDAETSFYYQQEGNLVTATYSGGDIRWGMLLALADAAGNLTMRYQHLNQQHEFRTGICLTTPEVLSDGRLRLHERWQWTSGDQSAGHSVLEEVLT</sequence>
<dbReference type="EMBL" id="RWIS01000002">
    <property type="protein sequence ID" value="RSK36027.1"/>
    <property type="molecule type" value="Genomic_DNA"/>
</dbReference>
<evidence type="ECO:0000313" key="2">
    <source>
        <dbReference type="Proteomes" id="UP000280066"/>
    </source>
</evidence>
<dbReference type="RefSeq" id="WP_125426939.1">
    <property type="nucleotide sequence ID" value="NZ_RWIS01000002.1"/>
</dbReference>
<reference evidence="1 2" key="1">
    <citation type="submission" date="2018-12" db="EMBL/GenBank/DDBJ databases">
        <authorList>
            <person name="Feng G."/>
            <person name="Zhu H."/>
        </authorList>
    </citation>
    <scope>NUCLEOTIDE SEQUENCE [LARGE SCALE GENOMIC DNA]</scope>
    <source>
        <strain evidence="1 2">9PBR-2</strain>
    </source>
</reference>
<evidence type="ECO:0000313" key="1">
    <source>
        <dbReference type="EMBL" id="RSK36027.1"/>
    </source>
</evidence>
<protein>
    <submittedName>
        <fullName evidence="1">N-acetylglutamate synthase</fullName>
    </submittedName>
</protein>
<dbReference type="InterPro" id="IPR058595">
    <property type="entry name" value="Avidin-like"/>
</dbReference>